<protein>
    <submittedName>
        <fullName evidence="1">Putative pentamidine resistance factor, mitochondrial</fullName>
    </submittedName>
</protein>
<proteinExistence type="predicted"/>
<reference evidence="1 2" key="1">
    <citation type="submission" date="2016-05" db="EMBL/GenBank/DDBJ databases">
        <title>Comparative genomics of biotechnologically important yeasts.</title>
        <authorList>
            <consortium name="DOE Joint Genome Institute"/>
            <person name="Riley R."/>
            <person name="Haridas S."/>
            <person name="Wolfe K.H."/>
            <person name="Lopes M.R."/>
            <person name="Hittinger C.T."/>
            <person name="Goker M."/>
            <person name="Salamov A."/>
            <person name="Wisecaver J."/>
            <person name="Long T.M."/>
            <person name="Aerts A.L."/>
            <person name="Barry K."/>
            <person name="Choi C."/>
            <person name="Clum A."/>
            <person name="Coughlan A.Y."/>
            <person name="Deshpande S."/>
            <person name="Douglass A.P."/>
            <person name="Hanson S.J."/>
            <person name="Klenk H.-P."/>
            <person name="LaButti K."/>
            <person name="Lapidus A."/>
            <person name="Lindquist E."/>
            <person name="Lipzen A."/>
            <person name="Meier-kolthoff J.P."/>
            <person name="Ohm R.A."/>
            <person name="Otillar R.P."/>
            <person name="Pangilinan J."/>
            <person name="Peng Y."/>
            <person name="Rokas A."/>
            <person name="Rosa C.A."/>
            <person name="Scheuner C."/>
            <person name="Sibirny A.A."/>
            <person name="Slot J.C."/>
            <person name="Stielow J.B."/>
            <person name="Sun H."/>
            <person name="Kurtzman C.P."/>
            <person name="Blackwell M."/>
            <person name="Grigoriev I.V."/>
            <person name="Jeffries T.W."/>
        </authorList>
    </citation>
    <scope>NUCLEOTIDE SEQUENCE [LARGE SCALE GENOMIC DNA]</scope>
    <source>
        <strain evidence="1 2">NRRL YB-4993</strain>
    </source>
</reference>
<gene>
    <name evidence="1" type="ORF">METBIDRAFT_44241</name>
</gene>
<dbReference type="EMBL" id="LXTC01000004">
    <property type="protein sequence ID" value="OBA20746.1"/>
    <property type="molecule type" value="Genomic_DNA"/>
</dbReference>
<evidence type="ECO:0000313" key="2">
    <source>
        <dbReference type="Proteomes" id="UP000092555"/>
    </source>
</evidence>
<comment type="caution">
    <text evidence="1">The sequence shown here is derived from an EMBL/GenBank/DDBJ whole genome shotgun (WGS) entry which is preliminary data.</text>
</comment>
<dbReference type="Proteomes" id="UP000092555">
    <property type="component" value="Unassembled WGS sequence"/>
</dbReference>
<keyword evidence="2" id="KW-1185">Reference proteome</keyword>
<sequence length="403" mass="44838">MSSRGLFLYGTLRKQFLLALDRSPMLQSLWSQQTASAVNVPLTLPLSMPLKSQIYLDVALTNAGKPAVQVKAKQGLAYVKQLMRFYKHGVSAVWRNHKQAKTLMKQSYKMSGSLGRAGRETAVRVPGPRALTRHMAQHLYMNLVENRAEKAATTGDVVRAGAAAEACVSPGLLGMSRADFQLLRRTPPDFVKIPAFAVLCAIFMETTPVLCYAFPELTPLTCVLPLLLPRIWRPGPMKDLQAQMTPAEIGLVADYMMKTAYNMPPRHVRLLCAALRLKTKYVPSQMFPEFVLRKRLHDYFNYLTVDNYYLSGMNGDGNVWNLDVQELVLACLERNLVDDCKALVGVLSSGSLESRADALDALRLKLVRFIADFSSANVGYLAVGHLLESPDVKTVTKWRESGQ</sequence>
<evidence type="ECO:0000313" key="1">
    <source>
        <dbReference type="EMBL" id="OBA20746.1"/>
    </source>
</evidence>
<dbReference type="GeneID" id="30030741"/>
<name>A0A1A0H9Q4_9ASCO</name>
<accession>A0A1A0H9Q4</accession>
<dbReference type="OrthoDB" id="73691at2759"/>
<organism evidence="1 2">
    <name type="scientific">Metschnikowia bicuspidata var. bicuspidata NRRL YB-4993</name>
    <dbReference type="NCBI Taxonomy" id="869754"/>
    <lineage>
        <taxon>Eukaryota</taxon>
        <taxon>Fungi</taxon>
        <taxon>Dikarya</taxon>
        <taxon>Ascomycota</taxon>
        <taxon>Saccharomycotina</taxon>
        <taxon>Pichiomycetes</taxon>
        <taxon>Metschnikowiaceae</taxon>
        <taxon>Metschnikowia</taxon>
    </lineage>
</organism>
<dbReference type="RefSeq" id="XP_018711268.1">
    <property type="nucleotide sequence ID" value="XM_018857765.1"/>
</dbReference>
<dbReference type="AlphaFoldDB" id="A0A1A0H9Q4"/>